<dbReference type="Proteomes" id="UP000198415">
    <property type="component" value="Unassembled WGS sequence"/>
</dbReference>
<feature type="region of interest" description="Disordered" evidence="1">
    <location>
        <begin position="1"/>
        <end position="26"/>
    </location>
</feature>
<sequence length="107" mass="11824">MVSDERLSEIVAKATAPRPPAPTREDFVNSTARRFDLTPEQAARIDAETPGDITRQARELRYQAALARATPEDGPVIRLALVPGHGVPDQAPENFDPDTIVRRLRAR</sequence>
<organism evidence="2 3">
    <name type="scientific">Actinoplanes regularis</name>
    <dbReference type="NCBI Taxonomy" id="52697"/>
    <lineage>
        <taxon>Bacteria</taxon>
        <taxon>Bacillati</taxon>
        <taxon>Actinomycetota</taxon>
        <taxon>Actinomycetes</taxon>
        <taxon>Micromonosporales</taxon>
        <taxon>Micromonosporaceae</taxon>
        <taxon>Actinoplanes</taxon>
    </lineage>
</organism>
<name>A0A238XHH6_9ACTN</name>
<evidence type="ECO:0000313" key="2">
    <source>
        <dbReference type="EMBL" id="SNR57794.1"/>
    </source>
</evidence>
<evidence type="ECO:0000313" key="3">
    <source>
        <dbReference type="Proteomes" id="UP000198415"/>
    </source>
</evidence>
<proteinExistence type="predicted"/>
<keyword evidence="3" id="KW-1185">Reference proteome</keyword>
<accession>A0A238XHH6</accession>
<dbReference type="EMBL" id="FZNR01000003">
    <property type="protein sequence ID" value="SNR57794.1"/>
    <property type="molecule type" value="Genomic_DNA"/>
</dbReference>
<dbReference type="AlphaFoldDB" id="A0A238XHH6"/>
<evidence type="ECO:0000256" key="1">
    <source>
        <dbReference type="SAM" id="MobiDB-lite"/>
    </source>
</evidence>
<dbReference type="RefSeq" id="WP_089293021.1">
    <property type="nucleotide sequence ID" value="NZ_BOMU01000041.1"/>
</dbReference>
<reference evidence="2 3" key="1">
    <citation type="submission" date="2017-06" db="EMBL/GenBank/DDBJ databases">
        <authorList>
            <person name="Kim H.J."/>
            <person name="Triplett B.A."/>
        </authorList>
    </citation>
    <scope>NUCLEOTIDE SEQUENCE [LARGE SCALE GENOMIC DNA]</scope>
    <source>
        <strain evidence="2 3">DSM 43151</strain>
    </source>
</reference>
<protein>
    <submittedName>
        <fullName evidence="2">Uncharacterized protein</fullName>
    </submittedName>
</protein>
<gene>
    <name evidence="2" type="ORF">SAMN06264365_103412</name>
</gene>
<feature type="region of interest" description="Disordered" evidence="1">
    <location>
        <begin position="85"/>
        <end position="107"/>
    </location>
</feature>